<dbReference type="Proteomes" id="UP000239089">
    <property type="component" value="Unassembled WGS sequence"/>
</dbReference>
<evidence type="ECO:0000256" key="3">
    <source>
        <dbReference type="ARBA" id="ARBA00022801"/>
    </source>
</evidence>
<keyword evidence="4" id="KW-0788">Thiol protease</keyword>
<proteinExistence type="inferred from homology"/>
<dbReference type="Gene3D" id="3.90.1720.10">
    <property type="entry name" value="endopeptidase domain like (from Nostoc punctiforme)"/>
    <property type="match status" value="1"/>
</dbReference>
<reference evidence="6 7" key="1">
    <citation type="journal article" date="2018" name="Arch. Microbiol.">
        <title>New insights into the metabolic potential of the phototrophic purple bacterium Rhodopila globiformis DSM 161(T) from its draft genome sequence and evidence for a vanadium-dependent nitrogenase.</title>
        <authorList>
            <person name="Imhoff J.F."/>
            <person name="Rahn T."/>
            <person name="Kunzel S."/>
            <person name="Neulinger S.C."/>
        </authorList>
    </citation>
    <scope>NUCLEOTIDE SEQUENCE [LARGE SCALE GENOMIC DNA]</scope>
    <source>
        <strain evidence="6 7">DSM 16996</strain>
    </source>
</reference>
<dbReference type="EMBL" id="NHSJ01000130">
    <property type="protein sequence ID" value="PPQ26847.1"/>
    <property type="molecule type" value="Genomic_DNA"/>
</dbReference>
<evidence type="ECO:0000313" key="6">
    <source>
        <dbReference type="EMBL" id="PPQ26847.1"/>
    </source>
</evidence>
<evidence type="ECO:0000256" key="4">
    <source>
        <dbReference type="ARBA" id="ARBA00022807"/>
    </source>
</evidence>
<comment type="similarity">
    <text evidence="1">Belongs to the peptidase C40 family.</text>
</comment>
<name>A0A2S6MWW5_9HYPH</name>
<dbReference type="InterPro" id="IPR038765">
    <property type="entry name" value="Papain-like_cys_pep_sf"/>
</dbReference>
<evidence type="ECO:0000259" key="5">
    <source>
        <dbReference type="PROSITE" id="PS51935"/>
    </source>
</evidence>
<evidence type="ECO:0000256" key="2">
    <source>
        <dbReference type="ARBA" id="ARBA00022670"/>
    </source>
</evidence>
<comment type="caution">
    <text evidence="6">The sequence shown here is derived from an EMBL/GenBank/DDBJ whole genome shotgun (WGS) entry which is preliminary data.</text>
</comment>
<keyword evidence="3" id="KW-0378">Hydrolase</keyword>
<dbReference type="PROSITE" id="PS51935">
    <property type="entry name" value="NLPC_P60"/>
    <property type="match status" value="1"/>
</dbReference>
<dbReference type="SUPFAM" id="SSF54001">
    <property type="entry name" value="Cysteine proteinases"/>
    <property type="match status" value="1"/>
</dbReference>
<dbReference type="AlphaFoldDB" id="A0A2S6MWW5"/>
<protein>
    <recommendedName>
        <fullName evidence="5">NlpC/P60 domain-containing protein</fullName>
    </recommendedName>
</protein>
<gene>
    <name evidence="6" type="ORF">CCR94_21530</name>
</gene>
<keyword evidence="2" id="KW-0645">Protease</keyword>
<evidence type="ECO:0000313" key="7">
    <source>
        <dbReference type="Proteomes" id="UP000239089"/>
    </source>
</evidence>
<dbReference type="GO" id="GO:0006508">
    <property type="term" value="P:proteolysis"/>
    <property type="evidence" value="ECO:0007669"/>
    <property type="project" value="UniProtKB-KW"/>
</dbReference>
<accession>A0A2S6MWW5</accession>
<evidence type="ECO:0000256" key="1">
    <source>
        <dbReference type="ARBA" id="ARBA00007074"/>
    </source>
</evidence>
<keyword evidence="7" id="KW-1185">Reference proteome</keyword>
<dbReference type="OrthoDB" id="6058745at2"/>
<feature type="domain" description="NlpC/P60" evidence="5">
    <location>
        <begin position="4"/>
        <end position="151"/>
    </location>
</feature>
<dbReference type="GO" id="GO:0008234">
    <property type="term" value="F:cysteine-type peptidase activity"/>
    <property type="evidence" value="ECO:0007669"/>
    <property type="project" value="UniProtKB-KW"/>
</dbReference>
<dbReference type="Pfam" id="PF00877">
    <property type="entry name" value="NLPC_P60"/>
    <property type="match status" value="1"/>
</dbReference>
<dbReference type="InterPro" id="IPR000064">
    <property type="entry name" value="NLP_P60_dom"/>
</dbReference>
<sequence length="151" mass="17322">MNENEQRGAVVAEARKWMLTPYRHGADIRGVGVDCGMLIVRVFVDLGLIPPFDPRPYDPDWMIHREDEKYLSFFTQRCAPVQKPRPGDIALFRYGRSYSHGGIVTRIDPIAIIHAYHDAGCVIEDQLTQNPALTDPRRKLAYFSIWPTPRN</sequence>
<dbReference type="RefSeq" id="WP_104510220.1">
    <property type="nucleotide sequence ID" value="NZ_JACIGC010000034.1"/>
</dbReference>
<organism evidence="6 7">
    <name type="scientific">Rhodoblastus sphagnicola</name>
    <dbReference type="NCBI Taxonomy" id="333368"/>
    <lineage>
        <taxon>Bacteria</taxon>
        <taxon>Pseudomonadati</taxon>
        <taxon>Pseudomonadota</taxon>
        <taxon>Alphaproteobacteria</taxon>
        <taxon>Hyphomicrobiales</taxon>
        <taxon>Rhodoblastaceae</taxon>
        <taxon>Rhodoblastus</taxon>
    </lineage>
</organism>